<evidence type="ECO:0000259" key="2">
    <source>
        <dbReference type="Pfam" id="PF00171"/>
    </source>
</evidence>
<keyword evidence="4" id="KW-1185">Reference proteome</keyword>
<dbReference type="SUPFAM" id="SSF53720">
    <property type="entry name" value="ALDH-like"/>
    <property type="match status" value="1"/>
</dbReference>
<comment type="caution">
    <text evidence="3">The sequence shown here is derived from an EMBL/GenBank/DDBJ whole genome shotgun (WGS) entry which is preliminary data.</text>
</comment>
<reference evidence="3 4" key="1">
    <citation type="submission" date="2014-12" db="EMBL/GenBank/DDBJ databases">
        <title>Draft genome sequence of Cohnella kolymensis strain B-2846.</title>
        <authorList>
            <person name="Karlyshev A.V."/>
            <person name="Kudryashova E.B."/>
        </authorList>
    </citation>
    <scope>NUCLEOTIDE SEQUENCE [LARGE SCALE GENOMIC DNA]</scope>
    <source>
        <strain evidence="3 4">VKM B-2846</strain>
    </source>
</reference>
<dbReference type="Gene3D" id="3.40.605.10">
    <property type="entry name" value="Aldehyde Dehydrogenase, Chain A, domain 1"/>
    <property type="match status" value="1"/>
</dbReference>
<evidence type="ECO:0000256" key="1">
    <source>
        <dbReference type="ARBA" id="ARBA00023002"/>
    </source>
</evidence>
<gene>
    <name evidence="3" type="ORF">SD71_20730</name>
</gene>
<dbReference type="InterPro" id="IPR016161">
    <property type="entry name" value="Ald_DH/histidinol_DH"/>
</dbReference>
<accession>A0ABR5A039</accession>
<protein>
    <recommendedName>
        <fullName evidence="2">Aldehyde dehydrogenase domain-containing protein</fullName>
    </recommendedName>
</protein>
<dbReference type="InterPro" id="IPR016162">
    <property type="entry name" value="Ald_DH_N"/>
</dbReference>
<dbReference type="PANTHER" id="PTHR43353:SF5">
    <property type="entry name" value="SUCCINATE-SEMIALDEHYDE DEHYDROGENASE, MITOCHONDRIAL"/>
    <property type="match status" value="1"/>
</dbReference>
<dbReference type="Gene3D" id="3.40.309.10">
    <property type="entry name" value="Aldehyde Dehydrogenase, Chain A, domain 2"/>
    <property type="match status" value="1"/>
</dbReference>
<dbReference type="InterPro" id="IPR016163">
    <property type="entry name" value="Ald_DH_C"/>
</dbReference>
<evidence type="ECO:0000313" key="4">
    <source>
        <dbReference type="Proteomes" id="UP000054526"/>
    </source>
</evidence>
<dbReference type="EMBL" id="JXAL01000033">
    <property type="protein sequence ID" value="KIL34434.1"/>
    <property type="molecule type" value="Genomic_DNA"/>
</dbReference>
<evidence type="ECO:0000313" key="3">
    <source>
        <dbReference type="EMBL" id="KIL34434.1"/>
    </source>
</evidence>
<dbReference type="InterPro" id="IPR050740">
    <property type="entry name" value="Aldehyde_DH_Superfamily"/>
</dbReference>
<feature type="domain" description="Aldehyde dehydrogenase" evidence="2">
    <location>
        <begin position="1"/>
        <end position="98"/>
    </location>
</feature>
<dbReference type="InterPro" id="IPR015590">
    <property type="entry name" value="Aldehyde_DH_dom"/>
</dbReference>
<dbReference type="RefSeq" id="WP_041067563.1">
    <property type="nucleotide sequence ID" value="NZ_JXAL01000033.1"/>
</dbReference>
<sequence length="105" mass="11739">MKIAHEETFGPVAPLIRFTSEDEVIRRANDIEYGLASYFYTNDLSRMYRVSEQLEYGMIGINDPAPFAVQAPFGGIKESGVGREGGTEGIEDYLVVKMTSVQIRQ</sequence>
<organism evidence="3 4">
    <name type="scientific">Cohnella kolymensis</name>
    <dbReference type="NCBI Taxonomy" id="1590652"/>
    <lineage>
        <taxon>Bacteria</taxon>
        <taxon>Bacillati</taxon>
        <taxon>Bacillota</taxon>
        <taxon>Bacilli</taxon>
        <taxon>Bacillales</taxon>
        <taxon>Paenibacillaceae</taxon>
        <taxon>Cohnella</taxon>
    </lineage>
</organism>
<proteinExistence type="predicted"/>
<name>A0ABR5A039_9BACL</name>
<dbReference type="Pfam" id="PF00171">
    <property type="entry name" value="Aldedh"/>
    <property type="match status" value="1"/>
</dbReference>
<dbReference type="Proteomes" id="UP000054526">
    <property type="component" value="Unassembled WGS sequence"/>
</dbReference>
<dbReference type="PANTHER" id="PTHR43353">
    <property type="entry name" value="SUCCINATE-SEMIALDEHYDE DEHYDROGENASE, MITOCHONDRIAL"/>
    <property type="match status" value="1"/>
</dbReference>
<keyword evidence="1" id="KW-0560">Oxidoreductase</keyword>